<evidence type="ECO:0000256" key="5">
    <source>
        <dbReference type="ARBA" id="ARBA00022927"/>
    </source>
</evidence>
<organism evidence="10 11">
    <name type="scientific">Wallemia ichthyophaga</name>
    <dbReference type="NCBI Taxonomy" id="245174"/>
    <lineage>
        <taxon>Eukaryota</taxon>
        <taxon>Fungi</taxon>
        <taxon>Dikarya</taxon>
        <taxon>Basidiomycota</taxon>
        <taxon>Wallemiomycotina</taxon>
        <taxon>Wallemiomycetes</taxon>
        <taxon>Wallemiales</taxon>
        <taxon>Wallemiaceae</taxon>
        <taxon>Wallemia</taxon>
    </lineage>
</organism>
<reference evidence="10 11" key="1">
    <citation type="submission" date="2019-03" db="EMBL/GenBank/DDBJ databases">
        <title>Sequencing 23 genomes of Wallemia ichthyophaga.</title>
        <authorList>
            <person name="Gostincar C."/>
        </authorList>
    </citation>
    <scope>NUCLEOTIDE SEQUENCE [LARGE SCALE GENOMIC DNA]</scope>
    <source>
        <strain evidence="10 11">EXF-8621</strain>
    </source>
</reference>
<evidence type="ECO:0000256" key="6">
    <source>
        <dbReference type="ARBA" id="ARBA00023034"/>
    </source>
</evidence>
<dbReference type="GO" id="GO:0015031">
    <property type="term" value="P:protein transport"/>
    <property type="evidence" value="ECO:0007669"/>
    <property type="project" value="UniProtKB-KW"/>
</dbReference>
<dbReference type="InterPro" id="IPR048680">
    <property type="entry name" value="COG4_N"/>
</dbReference>
<keyword evidence="4" id="KW-0813">Transport</keyword>
<protein>
    <recommendedName>
        <fullName evidence="3">Conserved oligomeric Golgi complex subunit 4</fullName>
    </recommendedName>
    <alternativeName>
        <fullName evidence="8">Component of oligomeric Golgi complex 4</fullName>
    </alternativeName>
</protein>
<feature type="domain" description="COG4 transport protein middle alpha-helical bundle" evidence="9">
    <location>
        <begin position="121"/>
        <end position="386"/>
    </location>
</feature>
<proteinExistence type="inferred from homology"/>
<keyword evidence="6" id="KW-0333">Golgi apparatus</keyword>
<comment type="caution">
    <text evidence="10">The sequence shown here is derived from an EMBL/GenBank/DDBJ whole genome shotgun (WGS) entry which is preliminary data.</text>
</comment>
<evidence type="ECO:0000256" key="1">
    <source>
        <dbReference type="ARBA" id="ARBA00004395"/>
    </source>
</evidence>
<name>A0A4V4LQD7_WALIC</name>
<evidence type="ECO:0000256" key="8">
    <source>
        <dbReference type="ARBA" id="ARBA00031340"/>
    </source>
</evidence>
<comment type="similarity">
    <text evidence="2">Belongs to the COG4 family.</text>
</comment>
<dbReference type="GO" id="GO:0000139">
    <property type="term" value="C:Golgi membrane"/>
    <property type="evidence" value="ECO:0007669"/>
    <property type="project" value="UniProtKB-SubCell"/>
</dbReference>
<dbReference type="InterPro" id="IPR013167">
    <property type="entry name" value="COG4_M"/>
</dbReference>
<evidence type="ECO:0000259" key="9">
    <source>
        <dbReference type="SMART" id="SM00762"/>
    </source>
</evidence>
<sequence>MQSSSYSQLDLGDLDRLSNQLTAFRRSLSGKLMYAEGFHGTLSALDTQQQRLSASLDMVRKTELLQSSLRLLDMAIDERDYDQASLYAQRALNIPHSIITSQFADTVVPSTHHPEPPLQRLDNSLDTLNEIFISHFNQASQSLDQAEISRFFKLFPKINRKQDGITAYSYFVVKLIQRKFKGGMDSLDSLRALLDSIASVLEDHQPVVHKYYGSEYMVTVLHSLLAELDDKANVIFLNWTRNLSTLENGELKHINTEISQLSGLASHWAAFKLFIMSNLNTDDSMKHILSSSTTAHLLRQHINDTYIPLEMAYFKSTMKEALEANEIDEDALPYTSSILEDTFYIYKGLLDRLVGCGDVSVLKNAVDGIIRVFQQSFIEKMQMDFDNNIKPRTSKMIAQQSKVGGSTAGSRSKALKIAVCLNNLDICSEYNMRILSDLPKDSNLHRFYDPENIAPVKDQLLRLKEISDHVQTSLTSCLNTLFATTFKNPIKDCLKTSMDVTNYDKNADAQSKVFVTMFEREWSAVFDKWNNSLTANNFDEVFIKSTTHLIQLWENFVLNSHTLKFSVSGAIQFEKDVYDLLGYLSGLSNVGIRELFSRIRQISSVLNEQGSSTSRNYWKLTASEISTLKSMKLANDSL</sequence>
<evidence type="ECO:0000256" key="7">
    <source>
        <dbReference type="ARBA" id="ARBA00023136"/>
    </source>
</evidence>
<evidence type="ECO:0000313" key="10">
    <source>
        <dbReference type="EMBL" id="TIB07683.1"/>
    </source>
</evidence>
<gene>
    <name evidence="10" type="ORF">E3P90_03976</name>
</gene>
<keyword evidence="7" id="KW-0472">Membrane</keyword>
<dbReference type="PANTHER" id="PTHR24016">
    <property type="entry name" value="CONSERVED OLIGOMERIC GOLGI COMPLEX SUBUNIT 4"/>
    <property type="match status" value="1"/>
</dbReference>
<dbReference type="PANTHER" id="PTHR24016:SF0">
    <property type="entry name" value="CONSERVED OLIGOMERIC GOLGI COMPLEX SUBUNIT 4"/>
    <property type="match status" value="1"/>
</dbReference>
<accession>A0A4V4LQD7</accession>
<keyword evidence="5" id="KW-0653">Protein transport</keyword>
<dbReference type="SMART" id="SM00762">
    <property type="entry name" value="Cog4"/>
    <property type="match status" value="1"/>
</dbReference>
<comment type="subcellular location">
    <subcellularLocation>
        <location evidence="1">Golgi apparatus membrane</location>
        <topology evidence="1">Peripheral membrane protein</topology>
    </subcellularLocation>
</comment>
<evidence type="ECO:0000256" key="4">
    <source>
        <dbReference type="ARBA" id="ARBA00022448"/>
    </source>
</evidence>
<evidence type="ECO:0000313" key="11">
    <source>
        <dbReference type="Proteomes" id="UP000306954"/>
    </source>
</evidence>
<evidence type="ECO:0000256" key="2">
    <source>
        <dbReference type="ARBA" id="ARBA00009215"/>
    </source>
</evidence>
<dbReference type="Pfam" id="PF20662">
    <property type="entry name" value="COG4_C"/>
    <property type="match status" value="1"/>
</dbReference>
<dbReference type="EMBL" id="SPOF01000081">
    <property type="protein sequence ID" value="TIB07683.1"/>
    <property type="molecule type" value="Genomic_DNA"/>
</dbReference>
<dbReference type="AlphaFoldDB" id="A0A4V4LQD7"/>
<dbReference type="Gene3D" id="1.20.58.1970">
    <property type="match status" value="1"/>
</dbReference>
<evidence type="ECO:0000256" key="3">
    <source>
        <dbReference type="ARBA" id="ARBA00020975"/>
    </source>
</evidence>
<dbReference type="InterPro" id="IPR048684">
    <property type="entry name" value="COG4_C"/>
</dbReference>
<dbReference type="Pfam" id="PF08318">
    <property type="entry name" value="COG4_m"/>
    <property type="match status" value="2"/>
</dbReference>
<dbReference type="InterPro" id="IPR048682">
    <property type="entry name" value="COG4"/>
</dbReference>
<dbReference type="Pfam" id="PF20663">
    <property type="entry name" value="COG4_N"/>
    <property type="match status" value="1"/>
</dbReference>
<dbReference type="Proteomes" id="UP000306954">
    <property type="component" value="Unassembled WGS sequence"/>
</dbReference>